<dbReference type="Gramene" id="PNW73664">
    <property type="protein sequence ID" value="PNW73664"/>
    <property type="gene ID" value="CHLRE_13g567650v5"/>
</dbReference>
<evidence type="ECO:0000256" key="4">
    <source>
        <dbReference type="ARBA" id="ARBA00022801"/>
    </source>
</evidence>
<keyword evidence="4" id="KW-0378">Hydrolase</keyword>
<dbReference type="OrthoDB" id="2130629at2759"/>
<keyword evidence="2" id="KW-0645">Protease</keyword>
<proteinExistence type="inferred from homology"/>
<keyword evidence="3 7" id="KW-0732">Signal</keyword>
<keyword evidence="9" id="KW-1185">Reference proteome</keyword>
<dbReference type="EMBL" id="CM008974">
    <property type="protein sequence ID" value="PNW73664.1"/>
    <property type="molecule type" value="Genomic_DNA"/>
</dbReference>
<dbReference type="GO" id="GO:0006508">
    <property type="term" value="P:proteolysis"/>
    <property type="evidence" value="ECO:0007669"/>
    <property type="project" value="UniProtKB-KW"/>
</dbReference>
<gene>
    <name evidence="8" type="ORF">CHLRE_13g567650v5</name>
</gene>
<feature type="region of interest" description="Disordered" evidence="6">
    <location>
        <begin position="510"/>
        <end position="554"/>
    </location>
</feature>
<evidence type="ECO:0000256" key="2">
    <source>
        <dbReference type="ARBA" id="ARBA00022670"/>
    </source>
</evidence>
<evidence type="ECO:0000313" key="8">
    <source>
        <dbReference type="EMBL" id="PNW73664.1"/>
    </source>
</evidence>
<dbReference type="GO" id="GO:0008239">
    <property type="term" value="F:dipeptidyl-peptidase activity"/>
    <property type="evidence" value="ECO:0000318"/>
    <property type="project" value="GO_Central"/>
</dbReference>
<dbReference type="Gene3D" id="1.20.120.980">
    <property type="entry name" value="Serine carboxypeptidase S28, SKS domain"/>
    <property type="match status" value="1"/>
</dbReference>
<evidence type="ECO:0000256" key="6">
    <source>
        <dbReference type="SAM" id="MobiDB-lite"/>
    </source>
</evidence>
<sequence>MRPLCLLALAVSALLIADALALPRRPRPRVHRNDAVWSQGCLTEKYYTQRLDHFHWVRDAAEQPTFAQRYFVCEKYWSNGPGGVRGPIFFYAGNEANVELYVNVTGLIWENAQAFGALIIFVEHRYYGKTQPFGPDSWQVDPSYLTVEQALADYAALLWHLKADSPAGGAADSPVIAFGGSYGGMLSAWMRVKYPHIIAGAVAASAPVAAFPGVPGWRPQRFWELVTYDATPAAGSAPECVTNVRLAFGNLRQLSRFAEGRAALSQLLRLCKPLADEGEALDAAYWLQGAFDAFAMGNYPFPSSYISDNPDRPLPAWPMRAACTHMVVGRSTKPSTLIEALRDAAAVLYNVTGDVQCFDLQTSGPAAGNQGPWDYQWCTELMGQELPYYPTTGVTDMFWDQGPFNLSVIEAHCREAWGVTPRPDWGAIAYGGLDYRYASNIVFSNGGYDPWSAFGVLSNVSDSVVAISIPEGAHHLDLMYSTPSDPPSVVAARRQEMALVRTWIQQHQAARLHTSSSRGSSSSSSTGAGGGVSGGGSVLSSSGGGSSGTGADSS</sequence>
<comment type="similarity">
    <text evidence="1">Belongs to the peptidase S28 family.</text>
</comment>
<dbReference type="InterPro" id="IPR029058">
    <property type="entry name" value="AB_hydrolase_fold"/>
</dbReference>
<protein>
    <recommendedName>
        <fullName evidence="10">Lysosomal Pro-X carboxypeptidase</fullName>
    </recommendedName>
</protein>
<dbReference type="InParanoid" id="A0A2K3CZE2"/>
<evidence type="ECO:0000256" key="7">
    <source>
        <dbReference type="SAM" id="SignalP"/>
    </source>
</evidence>
<keyword evidence="5" id="KW-0325">Glycoprotein</keyword>
<dbReference type="Gene3D" id="3.40.50.1820">
    <property type="entry name" value="alpha/beta hydrolase"/>
    <property type="match status" value="1"/>
</dbReference>
<dbReference type="AlphaFoldDB" id="A0A2K3CZE2"/>
<accession>A0A2K3CZE2</accession>
<feature type="compositionally biased region" description="Low complexity" evidence="6">
    <location>
        <begin position="515"/>
        <end position="526"/>
    </location>
</feature>
<dbReference type="PANTHER" id="PTHR11010">
    <property type="entry name" value="PROTEASE S28 PRO-X CARBOXYPEPTIDASE-RELATED"/>
    <property type="match status" value="1"/>
</dbReference>
<dbReference type="InterPro" id="IPR008758">
    <property type="entry name" value="Peptidase_S28"/>
</dbReference>
<evidence type="ECO:0000256" key="1">
    <source>
        <dbReference type="ARBA" id="ARBA00011079"/>
    </source>
</evidence>
<reference evidence="8 9" key="1">
    <citation type="journal article" date="2007" name="Science">
        <title>The Chlamydomonas genome reveals the evolution of key animal and plant functions.</title>
        <authorList>
            <person name="Merchant S.S."/>
            <person name="Prochnik S.E."/>
            <person name="Vallon O."/>
            <person name="Harris E.H."/>
            <person name="Karpowicz S.J."/>
            <person name="Witman G.B."/>
            <person name="Terry A."/>
            <person name="Salamov A."/>
            <person name="Fritz-Laylin L.K."/>
            <person name="Marechal-Drouard L."/>
            <person name="Marshall W.F."/>
            <person name="Qu L.H."/>
            <person name="Nelson D.R."/>
            <person name="Sanderfoot A.A."/>
            <person name="Spalding M.H."/>
            <person name="Kapitonov V.V."/>
            <person name="Ren Q."/>
            <person name="Ferris P."/>
            <person name="Lindquist E."/>
            <person name="Shapiro H."/>
            <person name="Lucas S.M."/>
            <person name="Grimwood J."/>
            <person name="Schmutz J."/>
            <person name="Cardol P."/>
            <person name="Cerutti H."/>
            <person name="Chanfreau G."/>
            <person name="Chen C.L."/>
            <person name="Cognat V."/>
            <person name="Croft M.T."/>
            <person name="Dent R."/>
            <person name="Dutcher S."/>
            <person name="Fernandez E."/>
            <person name="Fukuzawa H."/>
            <person name="Gonzalez-Ballester D."/>
            <person name="Gonzalez-Halphen D."/>
            <person name="Hallmann A."/>
            <person name="Hanikenne M."/>
            <person name="Hippler M."/>
            <person name="Inwood W."/>
            <person name="Jabbari K."/>
            <person name="Kalanon M."/>
            <person name="Kuras R."/>
            <person name="Lefebvre P.A."/>
            <person name="Lemaire S.D."/>
            <person name="Lobanov A.V."/>
            <person name="Lohr M."/>
            <person name="Manuell A."/>
            <person name="Meier I."/>
            <person name="Mets L."/>
            <person name="Mittag M."/>
            <person name="Mittelmeier T."/>
            <person name="Moroney J.V."/>
            <person name="Moseley J."/>
            <person name="Napoli C."/>
            <person name="Nedelcu A.M."/>
            <person name="Niyogi K."/>
            <person name="Novoselov S.V."/>
            <person name="Paulsen I.T."/>
            <person name="Pazour G."/>
            <person name="Purton S."/>
            <person name="Ral J.P."/>
            <person name="Riano-Pachon D.M."/>
            <person name="Riekhof W."/>
            <person name="Rymarquis L."/>
            <person name="Schroda M."/>
            <person name="Stern D."/>
            <person name="Umen J."/>
            <person name="Willows R."/>
            <person name="Wilson N."/>
            <person name="Zimmer S.L."/>
            <person name="Allmer J."/>
            <person name="Balk J."/>
            <person name="Bisova K."/>
            <person name="Chen C.J."/>
            <person name="Elias M."/>
            <person name="Gendler K."/>
            <person name="Hauser C."/>
            <person name="Lamb M.R."/>
            <person name="Ledford H."/>
            <person name="Long J.C."/>
            <person name="Minagawa J."/>
            <person name="Page M.D."/>
            <person name="Pan J."/>
            <person name="Pootakham W."/>
            <person name="Roje S."/>
            <person name="Rose A."/>
            <person name="Stahlberg E."/>
            <person name="Terauchi A.M."/>
            <person name="Yang P."/>
            <person name="Ball S."/>
            <person name="Bowler C."/>
            <person name="Dieckmann C.L."/>
            <person name="Gladyshev V.N."/>
            <person name="Green P."/>
            <person name="Jorgensen R."/>
            <person name="Mayfield S."/>
            <person name="Mueller-Roeber B."/>
            <person name="Rajamani S."/>
            <person name="Sayre R.T."/>
            <person name="Brokstein P."/>
            <person name="Dubchak I."/>
            <person name="Goodstein D."/>
            <person name="Hornick L."/>
            <person name="Huang Y.W."/>
            <person name="Jhaveri J."/>
            <person name="Luo Y."/>
            <person name="Martinez D."/>
            <person name="Ngau W.C."/>
            <person name="Otillar B."/>
            <person name="Poliakov A."/>
            <person name="Porter A."/>
            <person name="Szajkowski L."/>
            <person name="Werner G."/>
            <person name="Zhou K."/>
            <person name="Grigoriev I.V."/>
            <person name="Rokhsar D.S."/>
            <person name="Grossman A.R."/>
        </authorList>
    </citation>
    <scope>NUCLEOTIDE SEQUENCE [LARGE SCALE GENOMIC DNA]</scope>
    <source>
        <strain evidence="9">CC-503</strain>
    </source>
</reference>
<dbReference type="Proteomes" id="UP000006906">
    <property type="component" value="Chromosome 13"/>
</dbReference>
<dbReference type="Pfam" id="PF05577">
    <property type="entry name" value="Peptidase_S28"/>
    <property type="match status" value="1"/>
</dbReference>
<dbReference type="GO" id="GO:0070008">
    <property type="term" value="F:serine-type exopeptidase activity"/>
    <property type="evidence" value="ECO:0007669"/>
    <property type="project" value="InterPro"/>
</dbReference>
<evidence type="ECO:0008006" key="10">
    <source>
        <dbReference type="Google" id="ProtNLM"/>
    </source>
</evidence>
<dbReference type="SUPFAM" id="SSF53474">
    <property type="entry name" value="alpha/beta-Hydrolases"/>
    <property type="match status" value="1"/>
</dbReference>
<dbReference type="PaxDb" id="3055-EDP08698"/>
<evidence type="ECO:0000313" key="9">
    <source>
        <dbReference type="Proteomes" id="UP000006906"/>
    </source>
</evidence>
<evidence type="ECO:0000256" key="5">
    <source>
        <dbReference type="ARBA" id="ARBA00023180"/>
    </source>
</evidence>
<dbReference type="STRING" id="3055.A0A2K3CZE2"/>
<dbReference type="KEGG" id="cre:CHLRE_13g567650v5"/>
<dbReference type="ExpressionAtlas" id="A0A2K3CZE2">
    <property type="expression patterns" value="baseline"/>
</dbReference>
<evidence type="ECO:0000256" key="3">
    <source>
        <dbReference type="ARBA" id="ARBA00022729"/>
    </source>
</evidence>
<name>A0A2K3CZE2_CHLRE</name>
<dbReference type="RefSeq" id="XP_042917289.1">
    <property type="nucleotide sequence ID" value="XM_043069314.1"/>
</dbReference>
<dbReference type="GeneID" id="5719076"/>
<dbReference type="FunFam" id="1.20.120.980:FF:000007">
    <property type="entry name" value="Predicted protein"/>
    <property type="match status" value="1"/>
</dbReference>
<dbReference type="PANTHER" id="PTHR11010:SF38">
    <property type="entry name" value="LYSOSOMAL PRO-X CARBOXYPEPTIDASE"/>
    <property type="match status" value="1"/>
</dbReference>
<feature type="compositionally biased region" description="Gly residues" evidence="6">
    <location>
        <begin position="527"/>
        <end position="548"/>
    </location>
</feature>
<organism evidence="8 9">
    <name type="scientific">Chlamydomonas reinhardtii</name>
    <name type="common">Chlamydomonas smithii</name>
    <dbReference type="NCBI Taxonomy" id="3055"/>
    <lineage>
        <taxon>Eukaryota</taxon>
        <taxon>Viridiplantae</taxon>
        <taxon>Chlorophyta</taxon>
        <taxon>core chlorophytes</taxon>
        <taxon>Chlorophyceae</taxon>
        <taxon>CS clade</taxon>
        <taxon>Chlamydomonadales</taxon>
        <taxon>Chlamydomonadaceae</taxon>
        <taxon>Chlamydomonas</taxon>
    </lineage>
</organism>
<dbReference type="InterPro" id="IPR042269">
    <property type="entry name" value="Ser_carbopepase_S28_SKS"/>
</dbReference>
<feature type="chain" id="PRO_5014378509" description="Lysosomal Pro-X carboxypeptidase" evidence="7">
    <location>
        <begin position="22"/>
        <end position="554"/>
    </location>
</feature>
<dbReference type="FunCoup" id="A0A2K3CZE2">
    <property type="interactions" value="1728"/>
</dbReference>
<feature type="signal peptide" evidence="7">
    <location>
        <begin position="1"/>
        <end position="21"/>
    </location>
</feature>